<dbReference type="GO" id="GO:0003723">
    <property type="term" value="F:RNA binding"/>
    <property type="evidence" value="ECO:0007669"/>
    <property type="project" value="InterPro"/>
</dbReference>
<evidence type="ECO:0000256" key="3">
    <source>
        <dbReference type="ARBA" id="ARBA00023274"/>
    </source>
</evidence>
<evidence type="ECO:0000313" key="9">
    <source>
        <dbReference type="EMBL" id="KKU57661.1"/>
    </source>
</evidence>
<dbReference type="AlphaFoldDB" id="A0A0G1RKL9"/>
<reference evidence="9 10" key="1">
    <citation type="journal article" date="2015" name="Nature">
        <title>rRNA introns, odd ribosomes, and small enigmatic genomes across a large radiation of phyla.</title>
        <authorList>
            <person name="Brown C.T."/>
            <person name="Hug L.A."/>
            <person name="Thomas B.C."/>
            <person name="Sharon I."/>
            <person name="Castelle C.J."/>
            <person name="Singh A."/>
            <person name="Wilkins M.J."/>
            <person name="Williams K.H."/>
            <person name="Banfield J.F."/>
        </authorList>
    </citation>
    <scope>NUCLEOTIDE SEQUENCE [LARGE SCALE GENOMIC DNA]</scope>
</reference>
<dbReference type="NCBIfam" id="TIGR01171">
    <property type="entry name" value="rplB_bact"/>
    <property type="match status" value="1"/>
</dbReference>
<dbReference type="PIRSF" id="PIRSF002158">
    <property type="entry name" value="Ribosomal_L2"/>
    <property type="match status" value="1"/>
</dbReference>
<protein>
    <recommendedName>
        <fullName evidence="4">Large ribosomal subunit protein uL2</fullName>
    </recommendedName>
    <alternativeName>
        <fullName evidence="5">50S ribosomal protein L2</fullName>
    </alternativeName>
</protein>
<accession>A0A0G1RKL9</accession>
<dbReference type="EMBL" id="LCNO01000011">
    <property type="protein sequence ID" value="KKU57661.1"/>
    <property type="molecule type" value="Genomic_DNA"/>
</dbReference>
<dbReference type="PANTHER" id="PTHR13691:SF5">
    <property type="entry name" value="LARGE RIBOSOMAL SUBUNIT PROTEIN UL2M"/>
    <property type="match status" value="1"/>
</dbReference>
<dbReference type="InterPro" id="IPR005880">
    <property type="entry name" value="Ribosomal_uL2_bac/org-type"/>
</dbReference>
<evidence type="ECO:0000313" key="10">
    <source>
        <dbReference type="Proteomes" id="UP000034307"/>
    </source>
</evidence>
<dbReference type="InterPro" id="IPR022666">
    <property type="entry name" value="Ribosomal_uL2_RNA-bd_dom"/>
</dbReference>
<dbReference type="SMART" id="SM01383">
    <property type="entry name" value="Ribosomal_L2"/>
    <property type="match status" value="1"/>
</dbReference>
<evidence type="ECO:0000256" key="5">
    <source>
        <dbReference type="ARBA" id="ARBA00035459"/>
    </source>
</evidence>
<dbReference type="Gene3D" id="4.10.950.10">
    <property type="entry name" value="Ribosomal protein L2, domain 3"/>
    <property type="match status" value="1"/>
</dbReference>
<dbReference type="Gene3D" id="2.40.50.140">
    <property type="entry name" value="Nucleic acid-binding proteins"/>
    <property type="match status" value="1"/>
</dbReference>
<dbReference type="Pfam" id="PF03947">
    <property type="entry name" value="Ribosomal_L2_C"/>
    <property type="match status" value="1"/>
</dbReference>
<dbReference type="Gene3D" id="2.30.30.30">
    <property type="match status" value="1"/>
</dbReference>
<proteinExistence type="inferred from homology"/>
<evidence type="ECO:0000256" key="2">
    <source>
        <dbReference type="ARBA" id="ARBA00022980"/>
    </source>
</evidence>
<feature type="compositionally biased region" description="Basic and acidic residues" evidence="6">
    <location>
        <begin position="205"/>
        <end position="216"/>
    </location>
</feature>
<dbReference type="GO" id="GO:0002181">
    <property type="term" value="P:cytoplasmic translation"/>
    <property type="evidence" value="ECO:0007669"/>
    <property type="project" value="TreeGrafter"/>
</dbReference>
<dbReference type="FunFam" id="4.10.950.10:FF:000001">
    <property type="entry name" value="50S ribosomal protein L2"/>
    <property type="match status" value="1"/>
</dbReference>
<dbReference type="SUPFAM" id="SSF50104">
    <property type="entry name" value="Translation proteins SH3-like domain"/>
    <property type="match status" value="1"/>
</dbReference>
<dbReference type="InterPro" id="IPR012340">
    <property type="entry name" value="NA-bd_OB-fold"/>
</dbReference>
<feature type="domain" description="Large ribosomal subunit protein uL2 RNA-binding" evidence="8">
    <location>
        <begin position="14"/>
        <end position="90"/>
    </location>
</feature>
<dbReference type="InterPro" id="IPR014722">
    <property type="entry name" value="Rib_uL2_dom2"/>
</dbReference>
<dbReference type="InterPro" id="IPR022669">
    <property type="entry name" value="Ribosomal_uL2_C"/>
</dbReference>
<evidence type="ECO:0000256" key="4">
    <source>
        <dbReference type="ARBA" id="ARBA00035242"/>
    </source>
</evidence>
<feature type="domain" description="Large ribosomal subunit protein uL2 C-terminal" evidence="7">
    <location>
        <begin position="96"/>
        <end position="224"/>
    </location>
</feature>
<organism evidence="9 10">
    <name type="scientific">Candidatus Amesbacteria bacterium GW2011_GWA2_47_11b</name>
    <dbReference type="NCBI Taxonomy" id="1618358"/>
    <lineage>
        <taxon>Bacteria</taxon>
        <taxon>Candidatus Amesiibacteriota</taxon>
    </lineage>
</organism>
<dbReference type="InterPro" id="IPR014726">
    <property type="entry name" value="Ribosomal_uL2_dom3"/>
</dbReference>
<dbReference type="Proteomes" id="UP000034307">
    <property type="component" value="Unassembled WGS sequence"/>
</dbReference>
<dbReference type="GO" id="GO:0015934">
    <property type="term" value="C:large ribosomal subunit"/>
    <property type="evidence" value="ECO:0007669"/>
    <property type="project" value="InterPro"/>
</dbReference>
<dbReference type="GO" id="GO:0016740">
    <property type="term" value="F:transferase activity"/>
    <property type="evidence" value="ECO:0007669"/>
    <property type="project" value="InterPro"/>
</dbReference>
<evidence type="ECO:0000259" key="7">
    <source>
        <dbReference type="SMART" id="SM01382"/>
    </source>
</evidence>
<dbReference type="Pfam" id="PF00181">
    <property type="entry name" value="Ribosomal_L2_N"/>
    <property type="match status" value="1"/>
</dbReference>
<name>A0A0G1RKL9_9BACT</name>
<dbReference type="InterPro" id="IPR008991">
    <property type="entry name" value="Translation_prot_SH3-like_sf"/>
</dbReference>
<dbReference type="SMART" id="SM01382">
    <property type="entry name" value="Ribosomal_L2_C"/>
    <property type="match status" value="1"/>
</dbReference>
<evidence type="ECO:0000259" key="8">
    <source>
        <dbReference type="SMART" id="SM01383"/>
    </source>
</evidence>
<dbReference type="SUPFAM" id="SSF50249">
    <property type="entry name" value="Nucleic acid-binding proteins"/>
    <property type="match status" value="1"/>
</dbReference>
<comment type="caution">
    <text evidence="9">The sequence shown here is derived from an EMBL/GenBank/DDBJ whole genome shotgun (WGS) entry which is preliminary data.</text>
</comment>
<evidence type="ECO:0000256" key="6">
    <source>
        <dbReference type="SAM" id="MobiDB-lite"/>
    </source>
</evidence>
<gene>
    <name evidence="9" type="ORF">UX80_C0011G0024</name>
</gene>
<sequence>MEKRLTWTLPKNSGRNATGVVTVRHQGKREKRRYREIDWKRDKRDVLARVAALEYDPNRTANLALVQYTDGERRYILAPETLEVGQKIVSGEAAPLTAGNALPLKAIPVGTPIHCLELMPGQGAKLVRGAGAAAVVTGFEDRFALVKLPSGEIRRIGINAYATIGQVGRSEWKNTPLGKAGRKRHMGVRPTVRGTAQNPRSHSHGGGEGRSGEGMHPKTPWGKSARGNRTRNKSKYSHKMIVQRRK</sequence>
<keyword evidence="2 9" id="KW-0689">Ribosomal protein</keyword>
<dbReference type="InterPro" id="IPR002171">
    <property type="entry name" value="Ribosomal_uL2"/>
</dbReference>
<keyword evidence="3" id="KW-0687">Ribonucleoprotein</keyword>
<feature type="region of interest" description="Disordered" evidence="6">
    <location>
        <begin position="173"/>
        <end position="246"/>
    </location>
</feature>
<dbReference type="GO" id="GO:0003735">
    <property type="term" value="F:structural constituent of ribosome"/>
    <property type="evidence" value="ECO:0007669"/>
    <property type="project" value="InterPro"/>
</dbReference>
<feature type="compositionally biased region" description="Basic residues" evidence="6">
    <location>
        <begin position="226"/>
        <end position="246"/>
    </location>
</feature>
<comment type="similarity">
    <text evidence="1">Belongs to the universal ribosomal protein uL2 family.</text>
</comment>
<dbReference type="FunFam" id="2.30.30.30:FF:000001">
    <property type="entry name" value="50S ribosomal protein L2"/>
    <property type="match status" value="1"/>
</dbReference>
<dbReference type="PANTHER" id="PTHR13691">
    <property type="entry name" value="RIBOSOMAL PROTEIN L2"/>
    <property type="match status" value="1"/>
</dbReference>
<dbReference type="PATRIC" id="fig|1618358.3.peg.615"/>
<evidence type="ECO:0000256" key="1">
    <source>
        <dbReference type="ARBA" id="ARBA00005636"/>
    </source>
</evidence>
<dbReference type="STRING" id="1618358.UX80_C0011G0024"/>